<accession>A0A5K8A5K8</accession>
<dbReference type="InterPro" id="IPR036249">
    <property type="entry name" value="Thioredoxin-like_sf"/>
</dbReference>
<dbReference type="InterPro" id="IPR039555">
    <property type="entry name" value="TraF/TrbB"/>
</dbReference>
<dbReference type="AlphaFoldDB" id="A0A5K8A5K8"/>
<organism evidence="1 2">
    <name type="scientific">Desulfosarcina ovata subsp. ovata</name>
    <dbReference type="NCBI Taxonomy" id="2752305"/>
    <lineage>
        <taxon>Bacteria</taxon>
        <taxon>Pseudomonadati</taxon>
        <taxon>Thermodesulfobacteriota</taxon>
        <taxon>Desulfobacteria</taxon>
        <taxon>Desulfobacterales</taxon>
        <taxon>Desulfosarcinaceae</taxon>
        <taxon>Desulfosarcina</taxon>
    </lineage>
</organism>
<evidence type="ECO:0000313" key="2">
    <source>
        <dbReference type="Proteomes" id="UP000422108"/>
    </source>
</evidence>
<dbReference type="EMBL" id="AP021879">
    <property type="protein sequence ID" value="BBO87530.1"/>
    <property type="molecule type" value="Genomic_DNA"/>
</dbReference>
<dbReference type="PROSITE" id="PS51257">
    <property type="entry name" value="PROKAR_LIPOPROTEIN"/>
    <property type="match status" value="1"/>
</dbReference>
<dbReference type="RefSeq" id="WP_162458766.1">
    <property type="nucleotide sequence ID" value="NZ_AP021879.1"/>
</dbReference>
<evidence type="ECO:0000313" key="1">
    <source>
        <dbReference type="EMBL" id="BBO87530.1"/>
    </source>
</evidence>
<dbReference type="Gene3D" id="3.40.30.10">
    <property type="entry name" value="Glutaredoxin"/>
    <property type="match status" value="1"/>
</dbReference>
<dbReference type="CDD" id="cd02947">
    <property type="entry name" value="TRX_family"/>
    <property type="match status" value="1"/>
</dbReference>
<name>A0A5K8A5K8_9BACT</name>
<sequence>MIRPVITIKMGIWFVAMVLSVACAVAADLSYRDQKRGWYWYEAFPEERQPPDEETTRGPTIPEYSYDRLWNMHPDEFQKHLSRVTKAAVQFPTEKNVGQYLKIQDVARRKSVAFASVVNFVGQKNPQFSTEDVYPVTAPGRVALTDMQEKEYDQVFLEAQNEFGLIMFSRKDCGFCDAQLSILSFFENQYRWPVRSVDVADHPNFAAQFGIGQTPSIILVNKRSRDHLPISSGVISMSDLKKRLYRSIRYMQGKTSPEQWALYEFERQSGHDPLRFISSEQTK</sequence>
<keyword evidence="2" id="KW-1185">Reference proteome</keyword>
<proteinExistence type="predicted"/>
<reference evidence="1 2" key="1">
    <citation type="submission" date="2019-11" db="EMBL/GenBank/DDBJ databases">
        <title>Comparative genomics of hydrocarbon-degrading Desulfosarcina strains.</title>
        <authorList>
            <person name="Watanabe M."/>
            <person name="Kojima H."/>
            <person name="Fukui M."/>
        </authorList>
    </citation>
    <scope>NUCLEOTIDE SEQUENCE [LARGE SCALE GENOMIC DNA]</scope>
    <source>
        <strain evidence="2">oXyS1</strain>
    </source>
</reference>
<gene>
    <name evidence="1" type="ORF">DSCOOX_07100</name>
</gene>
<dbReference type="SUPFAM" id="SSF52833">
    <property type="entry name" value="Thioredoxin-like"/>
    <property type="match status" value="1"/>
</dbReference>
<protein>
    <submittedName>
        <fullName evidence="1">Thiol reductase thioredoxin</fullName>
    </submittedName>
</protein>
<dbReference type="Proteomes" id="UP000422108">
    <property type="component" value="Chromosome"/>
</dbReference>
<dbReference type="Pfam" id="PF13728">
    <property type="entry name" value="TraF"/>
    <property type="match status" value="1"/>
</dbReference>